<keyword evidence="1" id="KW-0489">Methyltransferase</keyword>
<evidence type="ECO:0000313" key="1">
    <source>
        <dbReference type="EMBL" id="MFC4335674.1"/>
    </source>
</evidence>
<dbReference type="InterPro" id="IPR029063">
    <property type="entry name" value="SAM-dependent_MTases_sf"/>
</dbReference>
<accession>A0ABV8TYX2</accession>
<evidence type="ECO:0000313" key="2">
    <source>
        <dbReference type="Proteomes" id="UP001595823"/>
    </source>
</evidence>
<reference evidence="2" key="1">
    <citation type="journal article" date="2019" name="Int. J. Syst. Evol. Microbiol.">
        <title>The Global Catalogue of Microorganisms (GCM) 10K type strain sequencing project: providing services to taxonomists for standard genome sequencing and annotation.</title>
        <authorList>
            <consortium name="The Broad Institute Genomics Platform"/>
            <consortium name="The Broad Institute Genome Sequencing Center for Infectious Disease"/>
            <person name="Wu L."/>
            <person name="Ma J."/>
        </authorList>
    </citation>
    <scope>NUCLEOTIDE SEQUENCE [LARGE SCALE GENOMIC DNA]</scope>
    <source>
        <strain evidence="2">IBRC-M 10908</strain>
    </source>
</reference>
<sequence length="248" mass="27696">MVKNYTEVFQDKSAVDKYQDRTYAKGTYSTIVSERQGTWLKAFIEEAFPDPPVHFDFACGTGRVARLVAGSVATTHGYDPSMAMLDKARSLGTPGELHHIEPAGDLPDIAETGRHHLVTAFRLLLNVDESVRDRFMQFAARALPTPESGLLVVENHGNARSLRRLRKTFGRLDANMWFQELSHAEVEALFARHGFEIVSVHGFTLFTQGFYKQPIKAVARPFDATFSGLLSRSCTDVVYVARRKNSSG</sequence>
<proteinExistence type="predicted"/>
<dbReference type="Pfam" id="PF13489">
    <property type="entry name" value="Methyltransf_23"/>
    <property type="match status" value="1"/>
</dbReference>
<dbReference type="Proteomes" id="UP001595823">
    <property type="component" value="Unassembled WGS sequence"/>
</dbReference>
<dbReference type="RefSeq" id="WP_380620771.1">
    <property type="nucleotide sequence ID" value="NZ_JBHSDK010000015.1"/>
</dbReference>
<keyword evidence="1" id="KW-0808">Transferase</keyword>
<dbReference type="EMBL" id="JBHSDK010000015">
    <property type="protein sequence ID" value="MFC4335674.1"/>
    <property type="molecule type" value="Genomic_DNA"/>
</dbReference>
<dbReference type="SUPFAM" id="SSF53335">
    <property type="entry name" value="S-adenosyl-L-methionine-dependent methyltransferases"/>
    <property type="match status" value="1"/>
</dbReference>
<comment type="caution">
    <text evidence="1">The sequence shown here is derived from an EMBL/GenBank/DDBJ whole genome shotgun (WGS) entry which is preliminary data.</text>
</comment>
<gene>
    <name evidence="1" type="ORF">ACFPET_10725</name>
</gene>
<protein>
    <submittedName>
        <fullName evidence="1">Methyltransferase domain-containing protein</fullName>
    </submittedName>
</protein>
<keyword evidence="2" id="KW-1185">Reference proteome</keyword>
<dbReference type="GO" id="GO:0032259">
    <property type="term" value="P:methylation"/>
    <property type="evidence" value="ECO:0007669"/>
    <property type="project" value="UniProtKB-KW"/>
</dbReference>
<name>A0ABV8TYX2_9ACTN</name>
<dbReference type="Gene3D" id="3.40.50.150">
    <property type="entry name" value="Vaccinia Virus protein VP39"/>
    <property type="match status" value="1"/>
</dbReference>
<organism evidence="1 2">
    <name type="scientific">Salininema proteolyticum</name>
    <dbReference type="NCBI Taxonomy" id="1607685"/>
    <lineage>
        <taxon>Bacteria</taxon>
        <taxon>Bacillati</taxon>
        <taxon>Actinomycetota</taxon>
        <taxon>Actinomycetes</taxon>
        <taxon>Glycomycetales</taxon>
        <taxon>Glycomycetaceae</taxon>
        <taxon>Salininema</taxon>
    </lineage>
</organism>
<dbReference type="GO" id="GO:0008168">
    <property type="term" value="F:methyltransferase activity"/>
    <property type="evidence" value="ECO:0007669"/>
    <property type="project" value="UniProtKB-KW"/>
</dbReference>